<evidence type="ECO:0000313" key="4">
    <source>
        <dbReference type="EMBL" id="MFC5498087.1"/>
    </source>
</evidence>
<dbReference type="PANTHER" id="PTHR45527:SF1">
    <property type="entry name" value="FATTY ACID SYNTHASE"/>
    <property type="match status" value="1"/>
</dbReference>
<dbReference type="PANTHER" id="PTHR45527">
    <property type="entry name" value="NONRIBOSOMAL PEPTIDE SYNTHETASE"/>
    <property type="match status" value="1"/>
</dbReference>
<keyword evidence="5" id="KW-1185">Reference proteome</keyword>
<evidence type="ECO:0000259" key="3">
    <source>
        <dbReference type="PROSITE" id="PS50075"/>
    </source>
</evidence>
<sequence length="1544" mass="166324">MTAKPSSSPVAWPLTPLQQGMLVHSLREPRGGAYIQQLAVRLAGPLDAEALRSAWTAVLQRHDALRTGVQWQAGPQLQGCCAQEAALPFAVLDRSGSGPAEREAVRAQFLQEDRAAGFALDQPPLMRITLLRWSAQEWEMVWSHHHALVDGWSTALVLADVSALYEAAARGQQAALPPAPSFRAFLDWLAERDQLAAQACWQQALAGFEQPARLPALKRRRDAQDASPVLCFDAGLDAAQFAGLAGLARQAGVSPAIAVTACWGLLLGRHADSEDVVVGVTVAGRPAQLAGAERTVGPFMNTIPLRLQAPRAGSIAAWLQEAQQRLAAVREHEHAALTRIAQWSGLAQPLFDTVLAYENYPLTVSGKRLGEARIESFALHERPSVPLALIAEPQVDGLSLRLLADPARVEADAARRMLDQLQHLLEQLATCDIEAPPGGLQLLRPRERETILHEWNATARPYDREATLPGMFAAQAARTPDAIALIDAAGSMTYGDLVQRVAGVAARLRELALPPCSPVGVRMARNRELVVALLAVTSAGHHYVPIEPQQPPARVDAILDALPIRCILSQAALAGATRELAGGRTITVLETDRIAPSDGALRVDARPGDLAYVIFTSGSTGRPKGVLVKHTRAVNLVDWVNRSFAVGPRDRMLFVTSPAFDLSVYDVFGMLAAGGSVRIASEGEIADPQRLVDLLTGGDITFWDSAPAALWQLAPLLPERATRSALRLVFLSGDWIPLPLPERIRAVFPGACVVALGGATEATVWSNFHVVGAVDPAWTSVPYGRPIQNARYYVLDSGLQPCPVGVPGDLFIGGECLAEGYAGQPELTAERFIPDAFVPSPQARMYRTGDRARFGADGTMEFLGRVDTQVKLRGFRIELGEIESALARHPAVRSAVCVLHDSGEGGPASGKSQLQIVGYYVPRPGQHVDAEQLRAHLGSLLPAQMVPAFLLALDAIPLSANGKVDRKNLPAPASQAQDQRVPASGDAVRDTVASVWCDVLGLGAVPQDGDFFALGGHSLRATSAVARLRAAFGIDIPLRLIFEQPSVRGMAGAIRRLAPGAAPLDTDRAAAIPLLDPAAGLPLSRAQLRLWFMRQLEPASASYNVALAARIDGGFDLQSFCRAAAAVIGRHAVLNTIIGLRNGQPVMLPADPSLPAPLTSVDLRDLPTGQREEEALRRLTLAARTPFALDRERPVRITLMVTGAGQAQVLILMDHIATDGWSIGLFAAELLAAYRGAAAPPEAGPQYADFSAWHDRLVGESLLAGELAYWKQALSGLQRLALKTDHARPAAPTGSGGRLHFALGAALSDKLRRTAHGHSATLFMLLLTAFEVVLRRRSGQEEIVVGTDIAGRDHPLAERLQGFFVNQLVLRTHFGACRSFSDMLAQVRGRTLEAFFHQHVPFDTLVQEINPMRERAVMPLFQHKFVLQNAPFGGLDGGPLRIEPLELETGTAKYDLLLTVIDEPALRGTLEYSSELFAASTAQEMVREFQAVLEQVALDAHVSWESLRAMLDQEGEARADLARRELRRSGLQRLRELARPGAQA</sequence>
<dbReference type="Gene3D" id="2.30.38.10">
    <property type="entry name" value="Luciferase, Domain 3"/>
    <property type="match status" value="1"/>
</dbReference>
<dbReference type="SUPFAM" id="SSF56801">
    <property type="entry name" value="Acetyl-CoA synthetase-like"/>
    <property type="match status" value="1"/>
</dbReference>
<keyword evidence="1" id="KW-0596">Phosphopantetheine</keyword>
<accession>A0ABW0NDN0</accession>
<dbReference type="InterPro" id="IPR010071">
    <property type="entry name" value="AA_adenyl_dom"/>
</dbReference>
<dbReference type="InterPro" id="IPR045851">
    <property type="entry name" value="AMP-bd_C_sf"/>
</dbReference>
<dbReference type="Gene3D" id="3.40.50.980">
    <property type="match status" value="2"/>
</dbReference>
<evidence type="ECO:0000256" key="2">
    <source>
        <dbReference type="ARBA" id="ARBA00022553"/>
    </source>
</evidence>
<dbReference type="InterPro" id="IPR025110">
    <property type="entry name" value="AMP-bd_C"/>
</dbReference>
<comment type="caution">
    <text evidence="4">The sequence shown here is derived from an EMBL/GenBank/DDBJ whole genome shotgun (WGS) entry which is preliminary data.</text>
</comment>
<proteinExistence type="predicted"/>
<dbReference type="PROSITE" id="PS00455">
    <property type="entry name" value="AMP_BINDING"/>
    <property type="match status" value="1"/>
</dbReference>
<dbReference type="InterPro" id="IPR001242">
    <property type="entry name" value="Condensation_dom"/>
</dbReference>
<dbReference type="InterPro" id="IPR009081">
    <property type="entry name" value="PP-bd_ACP"/>
</dbReference>
<dbReference type="CDD" id="cd19531">
    <property type="entry name" value="LCL_NRPS-like"/>
    <property type="match status" value="1"/>
</dbReference>
<evidence type="ECO:0000256" key="1">
    <source>
        <dbReference type="ARBA" id="ARBA00022450"/>
    </source>
</evidence>
<dbReference type="SUPFAM" id="SSF52777">
    <property type="entry name" value="CoA-dependent acyltransferases"/>
    <property type="match status" value="4"/>
</dbReference>
<dbReference type="Pfam" id="PF00550">
    <property type="entry name" value="PP-binding"/>
    <property type="match status" value="1"/>
</dbReference>
<dbReference type="CDD" id="cd05930">
    <property type="entry name" value="A_NRPS"/>
    <property type="match status" value="1"/>
</dbReference>
<name>A0ABW0NDN0_9BURK</name>
<feature type="domain" description="Carrier" evidence="3">
    <location>
        <begin position="983"/>
        <end position="1058"/>
    </location>
</feature>
<dbReference type="InterPro" id="IPR020845">
    <property type="entry name" value="AMP-binding_CS"/>
</dbReference>
<dbReference type="InterPro" id="IPR023213">
    <property type="entry name" value="CAT-like_dom_sf"/>
</dbReference>
<dbReference type="PROSITE" id="PS50075">
    <property type="entry name" value="CARRIER"/>
    <property type="match status" value="1"/>
</dbReference>
<evidence type="ECO:0000313" key="5">
    <source>
        <dbReference type="Proteomes" id="UP001596037"/>
    </source>
</evidence>
<dbReference type="Pfam" id="PF00501">
    <property type="entry name" value="AMP-binding"/>
    <property type="match status" value="1"/>
</dbReference>
<protein>
    <submittedName>
        <fullName evidence="4">Amino acid adenylation domain-containing protein</fullName>
    </submittedName>
</protein>
<dbReference type="Proteomes" id="UP001596037">
    <property type="component" value="Unassembled WGS sequence"/>
</dbReference>
<dbReference type="EMBL" id="JBHSMF010000006">
    <property type="protein sequence ID" value="MFC5498087.1"/>
    <property type="molecule type" value="Genomic_DNA"/>
</dbReference>
<dbReference type="SUPFAM" id="SSF47336">
    <property type="entry name" value="ACP-like"/>
    <property type="match status" value="1"/>
</dbReference>
<dbReference type="Gene3D" id="3.30.300.30">
    <property type="match status" value="1"/>
</dbReference>
<dbReference type="InterPro" id="IPR000873">
    <property type="entry name" value="AMP-dep_synth/lig_dom"/>
</dbReference>
<dbReference type="Gene3D" id="1.10.1200.10">
    <property type="entry name" value="ACP-like"/>
    <property type="match status" value="1"/>
</dbReference>
<organism evidence="4 5">
    <name type="scientific">Caenimonas terrae</name>
    <dbReference type="NCBI Taxonomy" id="696074"/>
    <lineage>
        <taxon>Bacteria</taxon>
        <taxon>Pseudomonadati</taxon>
        <taxon>Pseudomonadota</taxon>
        <taxon>Betaproteobacteria</taxon>
        <taxon>Burkholderiales</taxon>
        <taxon>Comamonadaceae</taxon>
        <taxon>Caenimonas</taxon>
    </lineage>
</organism>
<dbReference type="Pfam" id="PF13193">
    <property type="entry name" value="AMP-binding_C"/>
    <property type="match status" value="1"/>
</dbReference>
<dbReference type="InterPro" id="IPR036736">
    <property type="entry name" value="ACP-like_sf"/>
</dbReference>
<dbReference type="Pfam" id="PF00668">
    <property type="entry name" value="Condensation"/>
    <property type="match status" value="2"/>
</dbReference>
<gene>
    <name evidence="4" type="ORF">ACFPOE_11125</name>
</gene>
<keyword evidence="2" id="KW-0597">Phosphoprotein</keyword>
<dbReference type="InterPro" id="IPR020806">
    <property type="entry name" value="PKS_PP-bd"/>
</dbReference>
<dbReference type="Gene3D" id="3.30.559.30">
    <property type="entry name" value="Nonribosomal peptide synthetase, condensation domain"/>
    <property type="match status" value="2"/>
</dbReference>
<dbReference type="Gene3D" id="3.30.559.10">
    <property type="entry name" value="Chloramphenicol acetyltransferase-like domain"/>
    <property type="match status" value="2"/>
</dbReference>
<dbReference type="NCBIfam" id="TIGR01733">
    <property type="entry name" value="AA-adenyl-dom"/>
    <property type="match status" value="1"/>
</dbReference>
<dbReference type="RefSeq" id="WP_376850150.1">
    <property type="nucleotide sequence ID" value="NZ_JBHSMF010000006.1"/>
</dbReference>
<dbReference type="SMART" id="SM00823">
    <property type="entry name" value="PKS_PP"/>
    <property type="match status" value="1"/>
</dbReference>
<reference evidence="5" key="1">
    <citation type="journal article" date="2019" name="Int. J. Syst. Evol. Microbiol.">
        <title>The Global Catalogue of Microorganisms (GCM) 10K type strain sequencing project: providing services to taxonomists for standard genome sequencing and annotation.</title>
        <authorList>
            <consortium name="The Broad Institute Genomics Platform"/>
            <consortium name="The Broad Institute Genome Sequencing Center for Infectious Disease"/>
            <person name="Wu L."/>
            <person name="Ma J."/>
        </authorList>
    </citation>
    <scope>NUCLEOTIDE SEQUENCE [LARGE SCALE GENOMIC DNA]</scope>
    <source>
        <strain evidence="5">CCUG 57401</strain>
    </source>
</reference>